<dbReference type="SUPFAM" id="SSF103481">
    <property type="entry name" value="Multidrug resistance efflux transporter EmrE"/>
    <property type="match status" value="2"/>
</dbReference>
<evidence type="ECO:0000256" key="1">
    <source>
        <dbReference type="ARBA" id="ARBA00004141"/>
    </source>
</evidence>
<dbReference type="InterPro" id="IPR000620">
    <property type="entry name" value="EamA_dom"/>
</dbReference>
<dbReference type="Proteomes" id="UP000238605">
    <property type="component" value="Unassembled WGS sequence"/>
</dbReference>
<dbReference type="GO" id="GO:0016020">
    <property type="term" value="C:membrane"/>
    <property type="evidence" value="ECO:0007669"/>
    <property type="project" value="UniProtKB-SubCell"/>
</dbReference>
<comment type="caution">
    <text evidence="7">The sequence shown here is derived from an EMBL/GenBank/DDBJ whole genome shotgun (WGS) entry which is preliminary data.</text>
</comment>
<feature type="domain" description="EamA" evidence="6">
    <location>
        <begin position="14"/>
        <end position="146"/>
    </location>
</feature>
<accession>A0A2S5SVQ1</accession>
<evidence type="ECO:0000256" key="4">
    <source>
        <dbReference type="ARBA" id="ARBA00023136"/>
    </source>
</evidence>
<evidence type="ECO:0000259" key="6">
    <source>
        <dbReference type="Pfam" id="PF00892"/>
    </source>
</evidence>
<dbReference type="RefSeq" id="WP_104302138.1">
    <property type="nucleotide sequence ID" value="NZ_PSNX01000005.1"/>
</dbReference>
<keyword evidence="8" id="KW-1185">Reference proteome</keyword>
<evidence type="ECO:0000256" key="3">
    <source>
        <dbReference type="ARBA" id="ARBA00022989"/>
    </source>
</evidence>
<feature type="transmembrane region" description="Helical" evidence="5">
    <location>
        <begin position="152"/>
        <end position="174"/>
    </location>
</feature>
<sequence>MNPATAAPPTRVLSGIGLTVLAVACFATLDSGVKHLSLVLPMLVVVWFRYGVQALIMGVWLLSRGGWRRFRVQHPRFQLLRGVLLLTTSVLAFYALRVMPLAEFTAVVMLAPVFVTLLAPLVLREHVSALRWALVVVAFVGALLVIRPGSGLFGWAALLPLTVALASALFQLVTSRMSGLESPMTTHFYTGAIGAALLGVALLASPVDAFESLGAASLQHWAVLTMVALMGTFGHLAFIYGLGRAPTAVLMPFTYAQIAFATLWGWIIFSQTPDAWAFAGMAVIAASGATSVWLNVRARSQPQAPAAADAIAD</sequence>
<feature type="domain" description="EamA" evidence="6">
    <location>
        <begin position="155"/>
        <end position="287"/>
    </location>
</feature>
<feature type="transmembrane region" description="Helical" evidence="5">
    <location>
        <begin position="129"/>
        <end position="146"/>
    </location>
</feature>
<feature type="transmembrane region" description="Helical" evidence="5">
    <location>
        <begin position="249"/>
        <end position="269"/>
    </location>
</feature>
<feature type="transmembrane region" description="Helical" evidence="5">
    <location>
        <begin position="35"/>
        <end position="59"/>
    </location>
</feature>
<protein>
    <submittedName>
        <fullName evidence="7">EamA/RhaT family transporter</fullName>
    </submittedName>
</protein>
<dbReference type="AlphaFoldDB" id="A0A2S5SVQ1"/>
<feature type="transmembrane region" description="Helical" evidence="5">
    <location>
        <begin position="219"/>
        <end position="242"/>
    </location>
</feature>
<evidence type="ECO:0000313" key="7">
    <source>
        <dbReference type="EMBL" id="PPE66840.1"/>
    </source>
</evidence>
<feature type="transmembrane region" description="Helical" evidence="5">
    <location>
        <begin position="79"/>
        <end position="96"/>
    </location>
</feature>
<feature type="transmembrane region" description="Helical" evidence="5">
    <location>
        <begin position="12"/>
        <end position="29"/>
    </location>
</feature>
<feature type="transmembrane region" description="Helical" evidence="5">
    <location>
        <begin position="102"/>
        <end position="122"/>
    </location>
</feature>
<keyword evidence="3 5" id="KW-1133">Transmembrane helix</keyword>
<dbReference type="InterPro" id="IPR037185">
    <property type="entry name" value="EmrE-like"/>
</dbReference>
<organism evidence="7 8">
    <name type="scientific">Caldimonas caldifontis</name>
    <dbReference type="NCBI Taxonomy" id="1452508"/>
    <lineage>
        <taxon>Bacteria</taxon>
        <taxon>Pseudomonadati</taxon>
        <taxon>Pseudomonadota</taxon>
        <taxon>Betaproteobacteria</taxon>
        <taxon>Burkholderiales</taxon>
        <taxon>Sphaerotilaceae</taxon>
        <taxon>Caldimonas</taxon>
    </lineage>
</organism>
<feature type="transmembrane region" description="Helical" evidence="5">
    <location>
        <begin position="275"/>
        <end position="296"/>
    </location>
</feature>
<dbReference type="Pfam" id="PF00892">
    <property type="entry name" value="EamA"/>
    <property type="match status" value="2"/>
</dbReference>
<evidence type="ECO:0000313" key="8">
    <source>
        <dbReference type="Proteomes" id="UP000238605"/>
    </source>
</evidence>
<name>A0A2S5SVQ1_9BURK</name>
<evidence type="ECO:0000256" key="5">
    <source>
        <dbReference type="SAM" id="Phobius"/>
    </source>
</evidence>
<dbReference type="OrthoDB" id="8584557at2"/>
<dbReference type="PANTHER" id="PTHR22911">
    <property type="entry name" value="ACYL-MALONYL CONDENSING ENZYME-RELATED"/>
    <property type="match status" value="1"/>
</dbReference>
<comment type="subcellular location">
    <subcellularLocation>
        <location evidence="1">Membrane</location>
        <topology evidence="1">Multi-pass membrane protein</topology>
    </subcellularLocation>
</comment>
<gene>
    <name evidence="7" type="ORF">C1704_07610</name>
</gene>
<reference evidence="7 8" key="1">
    <citation type="submission" date="2018-02" db="EMBL/GenBank/DDBJ databases">
        <title>Reclassifiation of [Polyangium] brachysporum DSM 7029 as Guopingzhaonella breviflexa gen. nov., sp. nov., a member of the family Comamonadaceae.</title>
        <authorList>
            <person name="Tang B."/>
        </authorList>
    </citation>
    <scope>NUCLEOTIDE SEQUENCE [LARGE SCALE GENOMIC DNA]</scope>
    <source>
        <strain evidence="7 8">BCRC 80649</strain>
    </source>
</reference>
<dbReference type="EMBL" id="PSNX01000005">
    <property type="protein sequence ID" value="PPE66840.1"/>
    <property type="molecule type" value="Genomic_DNA"/>
</dbReference>
<dbReference type="PANTHER" id="PTHR22911:SF6">
    <property type="entry name" value="SOLUTE CARRIER FAMILY 35 MEMBER G1"/>
    <property type="match status" value="1"/>
</dbReference>
<feature type="transmembrane region" description="Helical" evidence="5">
    <location>
        <begin position="186"/>
        <end position="207"/>
    </location>
</feature>
<proteinExistence type="predicted"/>
<keyword evidence="4 5" id="KW-0472">Membrane</keyword>
<evidence type="ECO:0000256" key="2">
    <source>
        <dbReference type="ARBA" id="ARBA00022692"/>
    </source>
</evidence>
<keyword evidence="2 5" id="KW-0812">Transmembrane</keyword>